<dbReference type="InterPro" id="IPR036709">
    <property type="entry name" value="Autotransporte_beta_dom_sf"/>
</dbReference>
<name>A0A5C5U8A6_9GAMM</name>
<feature type="signal peptide" evidence="2">
    <location>
        <begin position="1"/>
        <end position="24"/>
    </location>
</feature>
<dbReference type="RefSeq" id="WP_146386112.1">
    <property type="nucleotide sequence ID" value="NZ_VOHK01000002.1"/>
</dbReference>
<reference evidence="3 4" key="1">
    <citation type="journal article" date="2008" name="Int. J. Syst. Evol. Microbiol.">
        <title>Luteimonas marina sp. nov., isolated from seawater.</title>
        <authorList>
            <person name="Baik K.S."/>
            <person name="Park S.C."/>
            <person name="Kim M.S."/>
            <person name="Kim E.M."/>
            <person name="Park C."/>
            <person name="Chun J."/>
            <person name="Seong C.N."/>
        </authorList>
    </citation>
    <scope>NUCLEOTIDE SEQUENCE [LARGE SCALE GENOMIC DNA]</scope>
    <source>
        <strain evidence="3 4">FR1330</strain>
    </source>
</reference>
<evidence type="ECO:0000313" key="4">
    <source>
        <dbReference type="Proteomes" id="UP000319980"/>
    </source>
</evidence>
<dbReference type="Pfam" id="PF05275">
    <property type="entry name" value="CopB"/>
    <property type="match status" value="1"/>
</dbReference>
<evidence type="ECO:0000313" key="3">
    <source>
        <dbReference type="EMBL" id="TWT22601.1"/>
    </source>
</evidence>
<keyword evidence="4" id="KW-1185">Reference proteome</keyword>
<dbReference type="OrthoDB" id="9778934at2"/>
<dbReference type="Proteomes" id="UP000319980">
    <property type="component" value="Unassembled WGS sequence"/>
</dbReference>
<keyword evidence="2" id="KW-0732">Signal</keyword>
<evidence type="ECO:0000256" key="2">
    <source>
        <dbReference type="SAM" id="SignalP"/>
    </source>
</evidence>
<comment type="caution">
    <text evidence="3">The sequence shown here is derived from an EMBL/GenBank/DDBJ whole genome shotgun (WGS) entry which is preliminary data.</text>
</comment>
<accession>A0A5C5U8A6</accession>
<feature type="chain" id="PRO_5022912172" evidence="2">
    <location>
        <begin position="25"/>
        <end position="314"/>
    </location>
</feature>
<evidence type="ECO:0000256" key="1">
    <source>
        <dbReference type="SAM" id="MobiDB-lite"/>
    </source>
</evidence>
<sequence>MRIPPRLPLLSCAIALALAMPARAQHAGHARHASSPACTAEHAAMGHCTPEATPPDDGCPPGHAAMGHCTPARGEQAPREPIPPLTDEDRAAAFPVLSHAGMAHGPAIYGRVKLDRLEAWDGRHARGQSWEGSASIGGDIHRLWLRGSGHRESGRTGSSSAELRWSRAVARWWDVVAGVRHDFRPAPSRTRAAVGVQGIAPYLFEVSAVAYVGDGGGVSAKLEAEYDMRLSNRLILQPLLEVELESKDDPRRGTGSGLSKAEAGLRLRYEVTRRFAPYVGVVHERSFGQTARFHEADGEASRDTRMVAGVRIWF</sequence>
<dbReference type="EMBL" id="VOHK01000002">
    <property type="protein sequence ID" value="TWT22601.1"/>
    <property type="molecule type" value="Genomic_DNA"/>
</dbReference>
<dbReference type="AlphaFoldDB" id="A0A5C5U8A6"/>
<gene>
    <name evidence="3" type="ORF">FQY83_06190</name>
</gene>
<dbReference type="SUPFAM" id="SSF103515">
    <property type="entry name" value="Autotransporter"/>
    <property type="match status" value="1"/>
</dbReference>
<dbReference type="GO" id="GO:0006878">
    <property type="term" value="P:intracellular copper ion homeostasis"/>
    <property type="evidence" value="ECO:0007669"/>
    <property type="project" value="InterPro"/>
</dbReference>
<proteinExistence type="predicted"/>
<feature type="region of interest" description="Disordered" evidence="1">
    <location>
        <begin position="59"/>
        <end position="86"/>
    </location>
</feature>
<dbReference type="InterPro" id="IPR007939">
    <property type="entry name" value="Cu-R_B_prcur"/>
</dbReference>
<dbReference type="GO" id="GO:0005507">
    <property type="term" value="F:copper ion binding"/>
    <property type="evidence" value="ECO:0007669"/>
    <property type="project" value="InterPro"/>
</dbReference>
<dbReference type="GO" id="GO:0009279">
    <property type="term" value="C:cell outer membrane"/>
    <property type="evidence" value="ECO:0007669"/>
    <property type="project" value="InterPro"/>
</dbReference>
<organism evidence="3 4">
    <name type="scientific">Luteimonas marina</name>
    <dbReference type="NCBI Taxonomy" id="488485"/>
    <lineage>
        <taxon>Bacteria</taxon>
        <taxon>Pseudomonadati</taxon>
        <taxon>Pseudomonadota</taxon>
        <taxon>Gammaproteobacteria</taxon>
        <taxon>Lysobacterales</taxon>
        <taxon>Lysobacteraceae</taxon>
        <taxon>Luteimonas</taxon>
    </lineage>
</organism>
<protein>
    <submittedName>
        <fullName evidence="3">Copper resistance protein B</fullName>
    </submittedName>
</protein>